<feature type="domain" description="Phosphogluconate dehydrogenase NAD-binding putative C-terminal" evidence="3">
    <location>
        <begin position="194"/>
        <end position="265"/>
    </location>
</feature>
<dbReference type="Gene3D" id="3.40.50.720">
    <property type="entry name" value="NAD(P)-binding Rossmann-like Domain"/>
    <property type="match status" value="1"/>
</dbReference>
<dbReference type="PIRSF" id="PIRSF000103">
    <property type="entry name" value="HIBADH"/>
    <property type="match status" value="1"/>
</dbReference>
<evidence type="ECO:0000259" key="2">
    <source>
        <dbReference type="Pfam" id="PF03446"/>
    </source>
</evidence>
<dbReference type="Proteomes" id="UP001203512">
    <property type="component" value="Unassembled WGS sequence"/>
</dbReference>
<dbReference type="InterPro" id="IPR015815">
    <property type="entry name" value="HIBADH-related"/>
</dbReference>
<organism evidence="4 5">
    <name type="scientific">Sphingobium agri</name>
    <dbReference type="NCBI Taxonomy" id="2933566"/>
    <lineage>
        <taxon>Bacteria</taxon>
        <taxon>Pseudomonadati</taxon>
        <taxon>Pseudomonadota</taxon>
        <taxon>Alphaproteobacteria</taxon>
        <taxon>Sphingomonadales</taxon>
        <taxon>Sphingomonadaceae</taxon>
        <taxon>Sphingobium</taxon>
    </lineage>
</organism>
<proteinExistence type="predicted"/>
<keyword evidence="1" id="KW-0560">Oxidoreductase</keyword>
<dbReference type="InterPro" id="IPR001307">
    <property type="entry name" value="Thiosulphate_STrfase_CS"/>
</dbReference>
<gene>
    <name evidence="4" type="ORF">MU848_14145</name>
</gene>
<dbReference type="InterPro" id="IPR015814">
    <property type="entry name" value="Pgluconate_DH_NAD-bd_C"/>
</dbReference>
<dbReference type="Gene3D" id="1.10.1040.10">
    <property type="entry name" value="N-(1-d-carboxylethyl)-l-norvaline Dehydrogenase, domain 2"/>
    <property type="match status" value="1"/>
</dbReference>
<dbReference type="EMBL" id="JALKHS010000011">
    <property type="protein sequence ID" value="MCK0532726.1"/>
    <property type="molecule type" value="Genomic_DNA"/>
</dbReference>
<accession>A0ABT0E036</accession>
<dbReference type="SUPFAM" id="SSF51735">
    <property type="entry name" value="NAD(P)-binding Rossmann-fold domains"/>
    <property type="match status" value="1"/>
</dbReference>
<dbReference type="InterPro" id="IPR036291">
    <property type="entry name" value="NAD(P)-bd_dom_sf"/>
</dbReference>
<name>A0ABT0E036_9SPHN</name>
<evidence type="ECO:0000256" key="1">
    <source>
        <dbReference type="ARBA" id="ARBA00023002"/>
    </source>
</evidence>
<feature type="domain" description="6-phosphogluconate dehydrogenase NADP-binding" evidence="2">
    <location>
        <begin position="5"/>
        <end position="145"/>
    </location>
</feature>
<evidence type="ECO:0000259" key="3">
    <source>
        <dbReference type="Pfam" id="PF09130"/>
    </source>
</evidence>
<dbReference type="InterPro" id="IPR008927">
    <property type="entry name" value="6-PGluconate_DH-like_C_sf"/>
</dbReference>
<protein>
    <submittedName>
        <fullName evidence="4">DUF1932 domain-containing protein</fullName>
    </submittedName>
</protein>
<comment type="caution">
    <text evidence="4">The sequence shown here is derived from an EMBL/GenBank/DDBJ whole genome shotgun (WGS) entry which is preliminary data.</text>
</comment>
<evidence type="ECO:0000313" key="5">
    <source>
        <dbReference type="Proteomes" id="UP001203512"/>
    </source>
</evidence>
<dbReference type="Pfam" id="PF03446">
    <property type="entry name" value="NAD_binding_2"/>
    <property type="match status" value="1"/>
</dbReference>
<reference evidence="4 5" key="1">
    <citation type="submission" date="2022-04" db="EMBL/GenBank/DDBJ databases">
        <authorList>
            <person name="Huq M.A."/>
        </authorList>
    </citation>
    <scope>NUCLEOTIDE SEQUENCE [LARGE SCALE GENOMIC DNA]</scope>
    <source>
        <strain evidence="4 5">MAH-33</strain>
    </source>
</reference>
<dbReference type="InterPro" id="IPR006115">
    <property type="entry name" value="6PGDH_NADP-bd"/>
</dbReference>
<dbReference type="SUPFAM" id="SSF48179">
    <property type="entry name" value="6-phosphogluconate dehydrogenase C-terminal domain-like"/>
    <property type="match status" value="1"/>
</dbReference>
<keyword evidence="5" id="KW-1185">Reference proteome</keyword>
<dbReference type="PROSITE" id="PS00380">
    <property type="entry name" value="RHODANESE_1"/>
    <property type="match status" value="1"/>
</dbReference>
<dbReference type="InterPro" id="IPR013328">
    <property type="entry name" value="6PGD_dom2"/>
</dbReference>
<evidence type="ECO:0000313" key="4">
    <source>
        <dbReference type="EMBL" id="MCK0532726.1"/>
    </source>
</evidence>
<sequence length="302" mass="31124">MEQEVGLIGFGEAGSTFALAGGWAARAHVFDCKTDDAAARDAMIAAYARAHVPGARFLEDALSGVELVISLVTADQALAVAEAAAECIAPGAIYCDMNSVAPQTKQEAARAIEAAGGHYVDVAVMAPVNPARLSVPLLLSGGHADEAAARLVALGFANMRVVGEAVGRASSIKMIRSVMVKGIEALTAECVLAAEAAGVRDEVLASLDASEKARPWGERAEYNLERMLEHGLRRAAEMEEVVKTLEALGTGAAMTRGTVERQREIGALGVKIVPKGLAGKVAVINCPVIPAEAGISSGEVVA</sequence>
<dbReference type="Pfam" id="PF09130">
    <property type="entry name" value="DUF1932"/>
    <property type="match status" value="1"/>
</dbReference>
<dbReference type="RefSeq" id="WP_247233813.1">
    <property type="nucleotide sequence ID" value="NZ_JALKHS010000011.1"/>
</dbReference>